<dbReference type="GO" id="GO:0003964">
    <property type="term" value="F:RNA-directed DNA polymerase activity"/>
    <property type="evidence" value="ECO:0007669"/>
    <property type="project" value="UniProtKB-EC"/>
</dbReference>
<dbReference type="Gene3D" id="1.10.340.70">
    <property type="match status" value="1"/>
</dbReference>
<proteinExistence type="predicted"/>
<dbReference type="InterPro" id="IPR041588">
    <property type="entry name" value="Integrase_H2C2"/>
</dbReference>
<evidence type="ECO:0000259" key="2">
    <source>
        <dbReference type="Pfam" id="PF17921"/>
    </source>
</evidence>
<reference evidence="3" key="1">
    <citation type="submission" date="2021-02" db="EMBL/GenBank/DDBJ databases">
        <authorList>
            <person name="Bekaert M."/>
        </authorList>
    </citation>
    <scope>NUCLEOTIDE SEQUENCE</scope>
    <source>
        <strain evidence="3">IoA-00</strain>
    </source>
</reference>
<name>A0A7R8CKP9_LEPSM</name>
<evidence type="ECO:0000256" key="1">
    <source>
        <dbReference type="ARBA" id="ARBA00012493"/>
    </source>
</evidence>
<dbReference type="Proteomes" id="UP000675881">
    <property type="component" value="Chromosome 14"/>
</dbReference>
<dbReference type="Pfam" id="PF17921">
    <property type="entry name" value="Integrase_H2C2"/>
    <property type="match status" value="1"/>
</dbReference>
<organism evidence="3 4">
    <name type="scientific">Lepeophtheirus salmonis</name>
    <name type="common">Salmon louse</name>
    <name type="synonym">Caligus salmonis</name>
    <dbReference type="NCBI Taxonomy" id="72036"/>
    <lineage>
        <taxon>Eukaryota</taxon>
        <taxon>Metazoa</taxon>
        <taxon>Ecdysozoa</taxon>
        <taxon>Arthropoda</taxon>
        <taxon>Crustacea</taxon>
        <taxon>Multicrustacea</taxon>
        <taxon>Hexanauplia</taxon>
        <taxon>Copepoda</taxon>
        <taxon>Siphonostomatoida</taxon>
        <taxon>Caligidae</taxon>
        <taxon>Lepeophtheirus</taxon>
    </lineage>
</organism>
<gene>
    <name evidence="3" type="ORF">LSAA_4612</name>
</gene>
<dbReference type="PANTHER" id="PTHR37984:SF7">
    <property type="entry name" value="INTEGRASE CATALYTIC DOMAIN-CONTAINING PROTEIN"/>
    <property type="match status" value="1"/>
</dbReference>
<feature type="domain" description="Integrase zinc-binding" evidence="2">
    <location>
        <begin position="61"/>
        <end position="108"/>
    </location>
</feature>
<dbReference type="AlphaFoldDB" id="A0A7R8CKP9"/>
<accession>A0A7R8CKP9</accession>
<dbReference type="PANTHER" id="PTHR37984">
    <property type="entry name" value="PROTEIN CBG26694"/>
    <property type="match status" value="1"/>
</dbReference>
<dbReference type="InterPro" id="IPR050951">
    <property type="entry name" value="Retrovirus_Pol_polyprotein"/>
</dbReference>
<sequence length="164" mass="19089">MELSSARDEYNCREDEALAGIHNMEKVVEDIILQKQRFIPHLTIDDNLILSDVINITLRLKRDQILKRLHSNHQGTEKTLKQARQTIFWTGITEDIRYLIEASEEWKSRRSSLPKEPLKSDSTPTDVSQEIATDFFKSETITIGKLATNTLTFFSFTYFRQPNI</sequence>
<protein>
    <recommendedName>
        <fullName evidence="1">RNA-directed DNA polymerase</fullName>
        <ecNumber evidence="1">2.7.7.49</ecNumber>
    </recommendedName>
</protein>
<keyword evidence="4" id="KW-1185">Reference proteome</keyword>
<dbReference type="EC" id="2.7.7.49" evidence="1"/>
<evidence type="ECO:0000313" key="4">
    <source>
        <dbReference type="Proteomes" id="UP000675881"/>
    </source>
</evidence>
<evidence type="ECO:0000313" key="3">
    <source>
        <dbReference type="EMBL" id="CAF2850697.1"/>
    </source>
</evidence>
<dbReference type="OrthoDB" id="6366253at2759"/>
<dbReference type="EMBL" id="HG994593">
    <property type="protein sequence ID" value="CAF2850697.1"/>
    <property type="molecule type" value="Genomic_DNA"/>
</dbReference>